<name>A0A250FV75_9FLAO</name>
<dbReference type="AlphaFoldDB" id="A0A250FV75"/>
<reference evidence="11 13" key="1">
    <citation type="journal article" date="2016" name="Sci. Rep.">
        <title>Whole genome sequencing identifies a novel species of the genus Capnocytophaga isolated from dog and cat bite wounds in humans.</title>
        <authorList>
            <person name="Zangenah S."/>
            <person name="Abbasi N."/>
            <person name="Andersson A.F."/>
            <person name="Bergman P."/>
        </authorList>
    </citation>
    <scope>NUCLEOTIDE SEQUENCE [LARGE SCALE GENOMIC DNA]</scope>
    <source>
        <strain evidence="11 13">W5</strain>
    </source>
</reference>
<accession>A0A250FV75</accession>
<evidence type="ECO:0000256" key="2">
    <source>
        <dbReference type="ARBA" id="ARBA00005025"/>
    </source>
</evidence>
<dbReference type="Gene3D" id="3.30.70.1150">
    <property type="entry name" value="ACT-like. Chain A, domain 2"/>
    <property type="match status" value="1"/>
</dbReference>
<dbReference type="NCBIfam" id="TIGR00119">
    <property type="entry name" value="acolac_sm"/>
    <property type="match status" value="1"/>
</dbReference>
<evidence type="ECO:0000313" key="12">
    <source>
        <dbReference type="Proteomes" id="UP000217348"/>
    </source>
</evidence>
<dbReference type="GO" id="GO:1990610">
    <property type="term" value="F:acetolactate synthase regulator activity"/>
    <property type="evidence" value="ECO:0007669"/>
    <property type="project" value="UniProtKB-UniRule"/>
</dbReference>
<comment type="similarity">
    <text evidence="3 8">Belongs to the acetolactate synthase small subunit family.</text>
</comment>
<dbReference type="PANTHER" id="PTHR30239:SF0">
    <property type="entry name" value="ACETOLACTATE SYNTHASE SMALL SUBUNIT 1, CHLOROPLASTIC"/>
    <property type="match status" value="1"/>
</dbReference>
<dbReference type="InterPro" id="IPR045865">
    <property type="entry name" value="ACT-like_dom_sf"/>
</dbReference>
<evidence type="ECO:0000256" key="7">
    <source>
        <dbReference type="ARBA" id="ARBA00048670"/>
    </source>
</evidence>
<comment type="pathway">
    <text evidence="2 8">Amino-acid biosynthesis; L-valine biosynthesis; L-valine from pyruvate: step 1/4.</text>
</comment>
<dbReference type="Pfam" id="PF10369">
    <property type="entry name" value="ALS_ss_C"/>
    <property type="match status" value="1"/>
</dbReference>
<dbReference type="GO" id="GO:0003984">
    <property type="term" value="F:acetolactate synthase activity"/>
    <property type="evidence" value="ECO:0007669"/>
    <property type="project" value="UniProtKB-UniRule"/>
</dbReference>
<evidence type="ECO:0000313" key="11">
    <source>
        <dbReference type="EMBL" id="MFK8292923.1"/>
    </source>
</evidence>
<dbReference type="InterPro" id="IPR004789">
    <property type="entry name" value="Acetalactate_synth_ssu"/>
</dbReference>
<dbReference type="GO" id="GO:0009099">
    <property type="term" value="P:L-valine biosynthetic process"/>
    <property type="evidence" value="ECO:0007669"/>
    <property type="project" value="UniProtKB-UniRule"/>
</dbReference>
<dbReference type="UniPathway" id="UPA00049">
    <property type="reaction ID" value="UER00059"/>
</dbReference>
<dbReference type="RefSeq" id="WP_095895271.1">
    <property type="nucleotide sequence ID" value="NZ_BOPK01000002.1"/>
</dbReference>
<evidence type="ECO:0000256" key="6">
    <source>
        <dbReference type="ARBA" id="ARBA00023304"/>
    </source>
</evidence>
<keyword evidence="8 11" id="KW-0808">Transferase</keyword>
<dbReference type="CDD" id="cd04878">
    <property type="entry name" value="ACT_AHAS"/>
    <property type="match status" value="1"/>
</dbReference>
<dbReference type="Gene3D" id="3.30.70.260">
    <property type="match status" value="1"/>
</dbReference>
<keyword evidence="6 8" id="KW-0100">Branched-chain amino acid biosynthesis</keyword>
<evidence type="ECO:0000256" key="3">
    <source>
        <dbReference type="ARBA" id="ARBA00006341"/>
    </source>
</evidence>
<keyword evidence="13" id="KW-1185">Reference proteome</keyword>
<dbReference type="EMBL" id="CP022387">
    <property type="protein sequence ID" value="ATA88993.1"/>
    <property type="molecule type" value="Genomic_DNA"/>
</dbReference>
<evidence type="ECO:0000313" key="10">
    <source>
        <dbReference type="EMBL" id="ATA88993.1"/>
    </source>
</evidence>
<comment type="catalytic activity">
    <reaction evidence="7 8">
        <text>2 pyruvate + H(+) = (2S)-2-acetolactate + CO2</text>
        <dbReference type="Rhea" id="RHEA:25249"/>
        <dbReference type="ChEBI" id="CHEBI:15361"/>
        <dbReference type="ChEBI" id="CHEBI:15378"/>
        <dbReference type="ChEBI" id="CHEBI:16526"/>
        <dbReference type="ChEBI" id="CHEBI:58476"/>
        <dbReference type="EC" id="2.2.1.6"/>
    </reaction>
</comment>
<reference evidence="12" key="3">
    <citation type="submission" date="2017-06" db="EMBL/GenBank/DDBJ databases">
        <title>Capnocytophaga spp. assemblies.</title>
        <authorList>
            <person name="Gulvik C.A."/>
        </authorList>
    </citation>
    <scope>NUCLEOTIDE SEQUENCE [LARGE SCALE GENOMIC DNA]</scope>
    <source>
        <strain evidence="12">H2177</strain>
    </source>
</reference>
<reference evidence="10" key="2">
    <citation type="journal article" date="2017" name="Genome Announc.">
        <title>Twelve Complete Reference Genomes of Clinical Isolates in the Capnocytophaga Genus.</title>
        <authorList>
            <person name="Villarma A."/>
            <person name="Gulvik C.A."/>
            <person name="Rowe L.A."/>
            <person name="Sheth M."/>
            <person name="Juieng P."/>
            <person name="Nicholson A.C."/>
            <person name="Loparev V.N."/>
            <person name="McQuiston J.R."/>
        </authorList>
    </citation>
    <scope>NUCLEOTIDE SEQUENCE</scope>
    <source>
        <strain evidence="10">H2177</strain>
    </source>
</reference>
<evidence type="ECO:0000256" key="8">
    <source>
        <dbReference type="RuleBase" id="RU368092"/>
    </source>
</evidence>
<comment type="function">
    <text evidence="8">Catalyzes the conversion of 2 pyruvate molecules into acetolactate in the first common step of the biosynthetic pathway of the branched-amino acids such as leucine, isoleucine, and valine.</text>
</comment>
<dbReference type="InterPro" id="IPR039557">
    <property type="entry name" value="AHAS_ACT"/>
</dbReference>
<dbReference type="PROSITE" id="PS51671">
    <property type="entry name" value="ACT"/>
    <property type="match status" value="1"/>
</dbReference>
<dbReference type="KEGG" id="csto:CGC58_04230"/>
<dbReference type="Pfam" id="PF22629">
    <property type="entry name" value="ACT_AHAS_ss"/>
    <property type="match status" value="1"/>
</dbReference>
<evidence type="ECO:0000259" key="9">
    <source>
        <dbReference type="PROSITE" id="PS51671"/>
    </source>
</evidence>
<evidence type="ECO:0000256" key="5">
    <source>
        <dbReference type="ARBA" id="ARBA00022605"/>
    </source>
</evidence>
<dbReference type="UniPathway" id="UPA00047">
    <property type="reaction ID" value="UER00055"/>
</dbReference>
<sequence length="178" mass="20769">MENKTYTITIYSENQLGLLNRVTGIFLRRHIDMESINVSKSEIENVFRMIIVTHTTQKWVEHIVKQIEKQIEIIKVFYHTDEEIVFLENSLFKMPATSLFDEETPVQAIIQRNNATIATVYRDFYVISKTGTRESIEQLYKELKPYGIMQFSGSARIAVSKTEMKVSSLLDKYETDSQ</sequence>
<comment type="pathway">
    <text evidence="1 8">Amino-acid biosynthesis; L-isoleucine biosynthesis; L-isoleucine from 2-oxobutanoate: step 1/4.</text>
</comment>
<dbReference type="InterPro" id="IPR027271">
    <property type="entry name" value="Acetolactate_synth/TF_NikR_C"/>
</dbReference>
<dbReference type="Proteomes" id="UP000217348">
    <property type="component" value="Chromosome"/>
</dbReference>
<dbReference type="EC" id="2.2.1.6" evidence="8"/>
<dbReference type="GO" id="GO:0005829">
    <property type="term" value="C:cytosol"/>
    <property type="evidence" value="ECO:0007669"/>
    <property type="project" value="TreeGrafter"/>
</dbReference>
<dbReference type="InterPro" id="IPR002912">
    <property type="entry name" value="ACT_dom"/>
</dbReference>
<evidence type="ECO:0000313" key="13">
    <source>
        <dbReference type="Proteomes" id="UP001622370"/>
    </source>
</evidence>
<gene>
    <name evidence="10" type="primary">ilvN</name>
    <name evidence="11" type="ORF">ACI76L_03915</name>
    <name evidence="10" type="ORF">CGC58_04230</name>
</gene>
<organism evidence="10 12">
    <name type="scientific">Capnocytophaga stomatis</name>
    <dbReference type="NCBI Taxonomy" id="1848904"/>
    <lineage>
        <taxon>Bacteria</taxon>
        <taxon>Pseudomonadati</taxon>
        <taxon>Bacteroidota</taxon>
        <taxon>Flavobacteriia</taxon>
        <taxon>Flavobacteriales</taxon>
        <taxon>Flavobacteriaceae</taxon>
        <taxon>Capnocytophaga</taxon>
    </lineage>
</organism>
<keyword evidence="5 8" id="KW-0028">Amino-acid biosynthesis</keyword>
<dbReference type="GO" id="GO:0009097">
    <property type="term" value="P:isoleucine biosynthetic process"/>
    <property type="evidence" value="ECO:0007669"/>
    <property type="project" value="UniProtKB-UniRule"/>
</dbReference>
<dbReference type="OrthoDB" id="1523722at2"/>
<proteinExistence type="inferred from homology"/>
<dbReference type="SUPFAM" id="SSF55021">
    <property type="entry name" value="ACT-like"/>
    <property type="match status" value="2"/>
</dbReference>
<evidence type="ECO:0000256" key="1">
    <source>
        <dbReference type="ARBA" id="ARBA00004974"/>
    </source>
</evidence>
<comment type="subunit">
    <text evidence="4 8">Dimer of large and small chains.</text>
</comment>
<dbReference type="InterPro" id="IPR019455">
    <property type="entry name" value="Acetolactate_synth_ssu_C"/>
</dbReference>
<feature type="domain" description="ACT" evidence="9">
    <location>
        <begin position="7"/>
        <end position="81"/>
    </location>
</feature>
<reference evidence="11" key="4">
    <citation type="submission" date="2024-10" db="EMBL/GenBank/DDBJ databases">
        <authorList>
            <person name="Bergman P."/>
            <person name="Andersson A.F."/>
            <person name="Zangenah S."/>
            <person name="Abbasi N."/>
        </authorList>
    </citation>
    <scope>NUCLEOTIDE SEQUENCE</scope>
    <source>
        <strain evidence="11">W5</strain>
    </source>
</reference>
<dbReference type="PANTHER" id="PTHR30239">
    <property type="entry name" value="ACETOLACTATE SYNTHASE SMALL SUBUNIT"/>
    <property type="match status" value="1"/>
</dbReference>
<dbReference type="InterPro" id="IPR054480">
    <property type="entry name" value="AHAS_small-like_ACT"/>
</dbReference>
<dbReference type="Proteomes" id="UP001622370">
    <property type="component" value="Unassembled WGS sequence"/>
</dbReference>
<evidence type="ECO:0000256" key="4">
    <source>
        <dbReference type="ARBA" id="ARBA00011744"/>
    </source>
</evidence>
<dbReference type="EMBL" id="JBJGWJ010000002">
    <property type="protein sequence ID" value="MFK8292923.1"/>
    <property type="molecule type" value="Genomic_DNA"/>
</dbReference>
<protein>
    <recommendedName>
        <fullName evidence="8">Acetolactate synthase small subunit</fullName>
        <shortName evidence="8">AHAS</shortName>
        <shortName evidence="8">ALS</shortName>
        <ecNumber evidence="8">2.2.1.6</ecNumber>
    </recommendedName>
    <alternativeName>
        <fullName evidence="8">Acetohydroxy-acid synthase small subunit</fullName>
    </alternativeName>
</protein>